<feature type="compositionally biased region" description="Polar residues" evidence="3">
    <location>
        <begin position="130"/>
        <end position="145"/>
    </location>
</feature>
<dbReference type="InterPro" id="IPR038446">
    <property type="entry name" value="CEBP_ZZ_sf"/>
</dbReference>
<dbReference type="PROSITE" id="PS50102">
    <property type="entry name" value="RRM"/>
    <property type="match status" value="1"/>
</dbReference>
<dbReference type="Gene3D" id="4.10.640.40">
    <property type="entry name" value="Cytoplasmic polyadenylation element-binding protein, ZZ domain"/>
    <property type="match status" value="1"/>
</dbReference>
<dbReference type="SUPFAM" id="SSF54928">
    <property type="entry name" value="RNA-binding domain, RBD"/>
    <property type="match status" value="1"/>
</dbReference>
<dbReference type="InterPro" id="IPR012677">
    <property type="entry name" value="Nucleotide-bd_a/b_plait_sf"/>
</dbReference>
<dbReference type="PANTHER" id="PTHR12566">
    <property type="entry name" value="CYTOPLASMIC POLYADENYLATION ELEMENT BINDING PROTEIN CPEB"/>
    <property type="match status" value="1"/>
</dbReference>
<dbReference type="GO" id="GO:0043005">
    <property type="term" value="C:neuron projection"/>
    <property type="evidence" value="ECO:0007669"/>
    <property type="project" value="TreeGrafter"/>
</dbReference>
<feature type="compositionally biased region" description="Basic residues" evidence="3">
    <location>
        <begin position="116"/>
        <end position="128"/>
    </location>
</feature>
<evidence type="ECO:0000259" key="4">
    <source>
        <dbReference type="PROSITE" id="PS50102"/>
    </source>
</evidence>
<comment type="caution">
    <text evidence="5">The sequence shown here is derived from an EMBL/GenBank/DDBJ whole genome shotgun (WGS) entry which is preliminary data.</text>
</comment>
<evidence type="ECO:0000313" key="5">
    <source>
        <dbReference type="EMBL" id="CAF1030940.1"/>
    </source>
</evidence>
<dbReference type="CDD" id="cd19757">
    <property type="entry name" value="Bbox1"/>
    <property type="match status" value="1"/>
</dbReference>
<reference evidence="5" key="1">
    <citation type="submission" date="2021-02" db="EMBL/GenBank/DDBJ databases">
        <authorList>
            <person name="Nowell W R."/>
        </authorList>
    </citation>
    <scope>NUCLEOTIDE SEQUENCE</scope>
    <source>
        <strain evidence="5">Ploen Becks lab</strain>
    </source>
</reference>
<gene>
    <name evidence="5" type="ORF">OXX778_LOCUS17859</name>
</gene>
<dbReference type="InterPro" id="IPR000504">
    <property type="entry name" value="RRM_dom"/>
</dbReference>
<dbReference type="SMART" id="SM00360">
    <property type="entry name" value="RRM"/>
    <property type="match status" value="2"/>
</dbReference>
<dbReference type="Pfam" id="PF16367">
    <property type="entry name" value="RRM_7"/>
    <property type="match status" value="1"/>
</dbReference>
<dbReference type="GO" id="GO:0003730">
    <property type="term" value="F:mRNA 3'-UTR binding"/>
    <property type="evidence" value="ECO:0007669"/>
    <property type="project" value="InterPro"/>
</dbReference>
<dbReference type="PANTHER" id="PTHR12566:SF9">
    <property type="entry name" value="CYTOPLASMIC POLYADENYLATION ELEMENT-BINDING PROTEIN 1"/>
    <property type="match status" value="1"/>
</dbReference>
<feature type="compositionally biased region" description="Low complexity" evidence="3">
    <location>
        <begin position="15"/>
        <end position="69"/>
    </location>
</feature>
<dbReference type="GO" id="GO:2000766">
    <property type="term" value="P:negative regulation of cytoplasmic translation"/>
    <property type="evidence" value="ECO:0007669"/>
    <property type="project" value="TreeGrafter"/>
</dbReference>
<feature type="region of interest" description="Disordered" evidence="3">
    <location>
        <begin position="367"/>
        <end position="402"/>
    </location>
</feature>
<dbReference type="InterPro" id="IPR034819">
    <property type="entry name" value="CPEB"/>
</dbReference>
<dbReference type="Pfam" id="PF16366">
    <property type="entry name" value="CEBP_ZZ"/>
    <property type="match status" value="1"/>
</dbReference>
<dbReference type="AlphaFoldDB" id="A0A814J0D6"/>
<evidence type="ECO:0000313" key="6">
    <source>
        <dbReference type="Proteomes" id="UP000663879"/>
    </source>
</evidence>
<dbReference type="FunFam" id="3.30.70.330:FF:000054">
    <property type="entry name" value="Cytoplasmic polyadenylation element-binding protein 1"/>
    <property type="match status" value="1"/>
</dbReference>
<dbReference type="InterPro" id="IPR035979">
    <property type="entry name" value="RBD_domain_sf"/>
</dbReference>
<dbReference type="GO" id="GO:0045202">
    <property type="term" value="C:synapse"/>
    <property type="evidence" value="ECO:0007669"/>
    <property type="project" value="TreeGrafter"/>
</dbReference>
<dbReference type="EMBL" id="CAJNOC010004706">
    <property type="protein sequence ID" value="CAF1030940.1"/>
    <property type="molecule type" value="Genomic_DNA"/>
</dbReference>
<keyword evidence="1 2" id="KW-0694">RNA-binding</keyword>
<dbReference type="GO" id="GO:0005634">
    <property type="term" value="C:nucleus"/>
    <property type="evidence" value="ECO:0007669"/>
    <property type="project" value="TreeGrafter"/>
</dbReference>
<dbReference type="InterPro" id="IPR032296">
    <property type="entry name" value="CEBP_ZZ"/>
</dbReference>
<proteinExistence type="predicted"/>
<organism evidence="5 6">
    <name type="scientific">Brachionus calyciflorus</name>
    <dbReference type="NCBI Taxonomy" id="104777"/>
    <lineage>
        <taxon>Eukaryota</taxon>
        <taxon>Metazoa</taxon>
        <taxon>Spiralia</taxon>
        <taxon>Gnathifera</taxon>
        <taxon>Rotifera</taxon>
        <taxon>Eurotatoria</taxon>
        <taxon>Monogononta</taxon>
        <taxon>Pseudotrocha</taxon>
        <taxon>Ploima</taxon>
        <taxon>Brachionidae</taxon>
        <taxon>Brachionus</taxon>
    </lineage>
</organism>
<dbReference type="Proteomes" id="UP000663879">
    <property type="component" value="Unassembled WGS sequence"/>
</dbReference>
<protein>
    <recommendedName>
        <fullName evidence="4">RRM domain-containing protein</fullName>
    </recommendedName>
</protein>
<feature type="region of interest" description="Disordered" evidence="3">
    <location>
        <begin position="1"/>
        <end position="85"/>
    </location>
</feature>
<evidence type="ECO:0000256" key="1">
    <source>
        <dbReference type="ARBA" id="ARBA00022884"/>
    </source>
</evidence>
<dbReference type="GO" id="GO:0008135">
    <property type="term" value="F:translation factor activity, RNA binding"/>
    <property type="evidence" value="ECO:0007669"/>
    <property type="project" value="TreeGrafter"/>
</dbReference>
<dbReference type="GO" id="GO:0005737">
    <property type="term" value="C:cytoplasm"/>
    <property type="evidence" value="ECO:0007669"/>
    <property type="project" value="TreeGrafter"/>
</dbReference>
<evidence type="ECO:0000256" key="3">
    <source>
        <dbReference type="SAM" id="MobiDB-lite"/>
    </source>
</evidence>
<evidence type="ECO:0000256" key="2">
    <source>
        <dbReference type="PROSITE-ProRule" id="PRU00176"/>
    </source>
</evidence>
<accession>A0A814J0D6</accession>
<dbReference type="Gene3D" id="3.30.70.330">
    <property type="match status" value="2"/>
</dbReference>
<dbReference type="CDD" id="cd12725">
    <property type="entry name" value="RRM2_CPEB1"/>
    <property type="match status" value="1"/>
</dbReference>
<dbReference type="GO" id="GO:0043022">
    <property type="term" value="F:ribosome binding"/>
    <property type="evidence" value="ECO:0007669"/>
    <property type="project" value="TreeGrafter"/>
</dbReference>
<keyword evidence="6" id="KW-1185">Reference proteome</keyword>
<feature type="domain" description="RRM" evidence="4">
    <location>
        <begin position="476"/>
        <end position="557"/>
    </location>
</feature>
<dbReference type="GO" id="GO:0000900">
    <property type="term" value="F:mRNA regulatory element binding translation repressor activity"/>
    <property type="evidence" value="ECO:0007669"/>
    <property type="project" value="TreeGrafter"/>
</dbReference>
<dbReference type="OrthoDB" id="10033548at2759"/>
<feature type="region of interest" description="Disordered" evidence="3">
    <location>
        <begin position="113"/>
        <end position="145"/>
    </location>
</feature>
<sequence length="610" mass="69059">MESAIRYDFSFPPKSSSLNHQQQQSNNVQQQSNNNNYHNHQQNYYNHHRQNNNNHYNNNYHSYHNSYQNLASHNNPHNNSTLSKSASTSLLNYAKSTNHNNNFCNNCNNKDCSSSHHNHHHQHNHKRNYQPVQTTPTNPSTPQKDTNCSFTFDDLKNTLAFMDDSPLVNHTSGSTTTTTTQLTVIPTECTVAALSSSSSTASSSGLSSSSCNSCSASGSPNSKTECHNCQNHSSQPGKTSVLDLLMKKSPTQVDTTYQQFNYYQAQSSNTNGLLTTTTSTATNGINTAIETAAKKYRSAAQISEATCCWKGKLPAKQYKTPIVYSTKVFVGGLPWDITEEDLIKEFGLFGPCRVEWTNKEKYNLLSNSSQNDTESSHQQTNNFNSRRSLGSQGKNGSEQKQRSSPGFAYVIYDSEYSVRSLVGNCIEDYQHGRDRVEYYFKISTRRVRNKEVQIIPWILADNNFALCTPKELDPKKTVFVGNLHGTMTARDLAHIMNELFGCVVYAGIDIDKLKYPIGSGRVTFSHQQNFMRAVRAAFVDIQSSKFSKRIQIDPYLEDVQCCLCYNDKGIYFCRDFQCFNYYCGGCWDKQHSYNQQLGNHKPLMRKREDK</sequence>
<name>A0A814J0D6_9BILA</name>